<dbReference type="Proteomes" id="UP001141552">
    <property type="component" value="Unassembled WGS sequence"/>
</dbReference>
<evidence type="ECO:0000256" key="1">
    <source>
        <dbReference type="SAM" id="SignalP"/>
    </source>
</evidence>
<organism evidence="2 3">
    <name type="scientific">Turnera subulata</name>
    <dbReference type="NCBI Taxonomy" id="218843"/>
    <lineage>
        <taxon>Eukaryota</taxon>
        <taxon>Viridiplantae</taxon>
        <taxon>Streptophyta</taxon>
        <taxon>Embryophyta</taxon>
        <taxon>Tracheophyta</taxon>
        <taxon>Spermatophyta</taxon>
        <taxon>Magnoliopsida</taxon>
        <taxon>eudicotyledons</taxon>
        <taxon>Gunneridae</taxon>
        <taxon>Pentapetalae</taxon>
        <taxon>rosids</taxon>
        <taxon>fabids</taxon>
        <taxon>Malpighiales</taxon>
        <taxon>Passifloraceae</taxon>
        <taxon>Turnera</taxon>
    </lineage>
</organism>
<gene>
    <name evidence="2" type="ORF">Tsubulata_051007</name>
</gene>
<feature type="chain" id="PRO_5040112552" evidence="1">
    <location>
        <begin position="19"/>
        <end position="51"/>
    </location>
</feature>
<accession>A0A9Q0G7P8</accession>
<reference evidence="2" key="2">
    <citation type="journal article" date="2023" name="Plants (Basel)">
        <title>Annotation of the Turnera subulata (Passifloraceae) Draft Genome Reveals the S-Locus Evolved after the Divergence of Turneroideae from Passifloroideae in a Stepwise Manner.</title>
        <authorList>
            <person name="Henning P.M."/>
            <person name="Roalson E.H."/>
            <person name="Mir W."/>
            <person name="McCubbin A.G."/>
            <person name="Shore J.S."/>
        </authorList>
    </citation>
    <scope>NUCLEOTIDE SEQUENCE</scope>
    <source>
        <strain evidence="2">F60SS</strain>
    </source>
</reference>
<dbReference type="AlphaFoldDB" id="A0A9Q0G7P8"/>
<sequence length="51" mass="5791">SFLCLFPVLQIKAAYVIADQVCCAAIRYHNRHVSSLEFHPIEIISFNLVIS</sequence>
<feature type="non-terminal residue" evidence="2">
    <location>
        <position position="51"/>
    </location>
</feature>
<evidence type="ECO:0000313" key="2">
    <source>
        <dbReference type="EMBL" id="KAJ4843789.1"/>
    </source>
</evidence>
<proteinExistence type="predicted"/>
<reference evidence="2" key="1">
    <citation type="submission" date="2022-02" db="EMBL/GenBank/DDBJ databases">
        <authorList>
            <person name="Henning P.M."/>
            <person name="McCubbin A.G."/>
            <person name="Shore J.S."/>
        </authorList>
    </citation>
    <scope>NUCLEOTIDE SEQUENCE</scope>
    <source>
        <strain evidence="2">F60SS</strain>
        <tissue evidence="2">Leaves</tissue>
    </source>
</reference>
<feature type="signal peptide" evidence="1">
    <location>
        <begin position="1"/>
        <end position="18"/>
    </location>
</feature>
<name>A0A9Q0G7P8_9ROSI</name>
<comment type="caution">
    <text evidence="2">The sequence shown here is derived from an EMBL/GenBank/DDBJ whole genome shotgun (WGS) entry which is preliminary data.</text>
</comment>
<protein>
    <submittedName>
        <fullName evidence="2">Uncharacterized protein</fullName>
    </submittedName>
</protein>
<keyword evidence="1" id="KW-0732">Signal</keyword>
<evidence type="ECO:0000313" key="3">
    <source>
        <dbReference type="Proteomes" id="UP001141552"/>
    </source>
</evidence>
<dbReference type="EMBL" id="JAKUCV010002142">
    <property type="protein sequence ID" value="KAJ4843789.1"/>
    <property type="molecule type" value="Genomic_DNA"/>
</dbReference>
<keyword evidence="3" id="KW-1185">Reference proteome</keyword>